<dbReference type="InterPro" id="IPR036188">
    <property type="entry name" value="FAD/NAD-bd_sf"/>
</dbReference>
<sequence>MGQHAVVVGGSVAGLSAAQVLAGRFSDVTVIERDALPDGPAYRRGVPQAAHVHSLLTAGLTSLDELFPGLPDELVAKGAVPMDAGRDVLFHQLGHYRLPYDSSTRRITFSRPLLETVLRTRVERHANVTVRTAAAVDGLRMVDGRVTAVEVSGGEVLPADLVVDASGRSSRRFTRWLESSGFPPPPTSTVKVGVGYASRILRRRPDDLPHGKMVILSARAPVSKRFGVLFPIEGEQWMLTLGGFHHDHPPNDDEGFAAYARSLGTTVIADVVDRAEPLAPIVTHQFPASIRRHFERQRRLPAGYVAIGDAICSFNPVYGQGMSVAALEAQALGRCLDRVGAPSARMARAYYRAAARPVRLAWWLAGSVDFLFPETSGPKPVGADLVNRYLRQVVLASHVNVDVHRVLLEVSHLVRRPAALARPSTVVATYRWARRSPVAAGAPVPAA</sequence>
<evidence type="ECO:0000313" key="2">
    <source>
        <dbReference type="Proteomes" id="UP000635606"/>
    </source>
</evidence>
<dbReference type="PANTHER" id="PTHR43422:SF3">
    <property type="entry name" value="THIAMINE THIAZOLE SYNTHASE"/>
    <property type="match status" value="1"/>
</dbReference>
<dbReference type="SUPFAM" id="SSF51905">
    <property type="entry name" value="FAD/NAD(P)-binding domain"/>
    <property type="match status" value="1"/>
</dbReference>
<proteinExistence type="predicted"/>
<organism evidence="1 2">
    <name type="scientific">Virgisporangium ochraceum</name>
    <dbReference type="NCBI Taxonomy" id="65505"/>
    <lineage>
        <taxon>Bacteria</taxon>
        <taxon>Bacillati</taxon>
        <taxon>Actinomycetota</taxon>
        <taxon>Actinomycetes</taxon>
        <taxon>Micromonosporales</taxon>
        <taxon>Micromonosporaceae</taxon>
        <taxon>Virgisporangium</taxon>
    </lineage>
</organism>
<dbReference type="AlphaFoldDB" id="A0A8J4A4P3"/>
<protein>
    <submittedName>
        <fullName evidence="1">Hydroxylase</fullName>
    </submittedName>
</protein>
<keyword evidence="2" id="KW-1185">Reference proteome</keyword>
<dbReference type="PANTHER" id="PTHR43422">
    <property type="entry name" value="THIAMINE THIAZOLE SYNTHASE"/>
    <property type="match status" value="1"/>
</dbReference>
<dbReference type="RefSeq" id="WP_203934299.1">
    <property type="nucleotide sequence ID" value="NZ_BOPH01000138.1"/>
</dbReference>
<dbReference type="Gene3D" id="3.50.50.60">
    <property type="entry name" value="FAD/NAD(P)-binding domain"/>
    <property type="match status" value="1"/>
</dbReference>
<dbReference type="Pfam" id="PF12831">
    <property type="entry name" value="FAD_oxidored"/>
    <property type="match status" value="1"/>
</dbReference>
<gene>
    <name evidence="1" type="ORF">Voc01_094140</name>
</gene>
<name>A0A8J4A4P3_9ACTN</name>
<dbReference type="EMBL" id="BOPH01000138">
    <property type="protein sequence ID" value="GIJ74497.1"/>
    <property type="molecule type" value="Genomic_DNA"/>
</dbReference>
<evidence type="ECO:0000313" key="1">
    <source>
        <dbReference type="EMBL" id="GIJ74497.1"/>
    </source>
</evidence>
<dbReference type="Proteomes" id="UP000635606">
    <property type="component" value="Unassembled WGS sequence"/>
</dbReference>
<reference evidence="1" key="1">
    <citation type="submission" date="2021-01" db="EMBL/GenBank/DDBJ databases">
        <title>Whole genome shotgun sequence of Virgisporangium ochraceum NBRC 16418.</title>
        <authorList>
            <person name="Komaki H."/>
            <person name="Tamura T."/>
        </authorList>
    </citation>
    <scope>NUCLEOTIDE SEQUENCE</scope>
    <source>
        <strain evidence="1">NBRC 16418</strain>
    </source>
</reference>
<accession>A0A8J4A4P3</accession>
<comment type="caution">
    <text evidence="1">The sequence shown here is derived from an EMBL/GenBank/DDBJ whole genome shotgun (WGS) entry which is preliminary data.</text>
</comment>